<dbReference type="Proteomes" id="UP001148737">
    <property type="component" value="Unassembled WGS sequence"/>
</dbReference>
<keyword evidence="2" id="KW-1185">Reference proteome</keyword>
<gene>
    <name evidence="1" type="ORF">NLG97_g1333</name>
</gene>
<organism evidence="1 2">
    <name type="scientific">Lecanicillium saksenae</name>
    <dbReference type="NCBI Taxonomy" id="468837"/>
    <lineage>
        <taxon>Eukaryota</taxon>
        <taxon>Fungi</taxon>
        <taxon>Dikarya</taxon>
        <taxon>Ascomycota</taxon>
        <taxon>Pezizomycotina</taxon>
        <taxon>Sordariomycetes</taxon>
        <taxon>Hypocreomycetidae</taxon>
        <taxon>Hypocreales</taxon>
        <taxon>Cordycipitaceae</taxon>
        <taxon>Lecanicillium</taxon>
    </lineage>
</organism>
<dbReference type="EMBL" id="JANAKD010000065">
    <property type="protein sequence ID" value="KAJ3498170.1"/>
    <property type="molecule type" value="Genomic_DNA"/>
</dbReference>
<proteinExistence type="predicted"/>
<reference evidence="1" key="1">
    <citation type="submission" date="2022-07" db="EMBL/GenBank/DDBJ databases">
        <title>Genome Sequence of Lecanicillium saksenae.</title>
        <authorList>
            <person name="Buettner E."/>
        </authorList>
    </citation>
    <scope>NUCLEOTIDE SEQUENCE</scope>
    <source>
        <strain evidence="1">VT-O1</strain>
    </source>
</reference>
<name>A0ACC1R5Y8_9HYPO</name>
<sequence length="928" mass="102151">MSLDASKLYNVDGLVALITGGGTGVGAMMAKVLAQNGAAKVYIAARRLDALEVAAKEIGPNVIPVQCDVTDKDSLSRLVKTIEDDIGHLNLLVCNSGITGVGEDTFAKDRTMNKFIKHHWEYSVDEYLQAFRVNVAGTWYSTIACLPLLEAGNKKGNVDQTSQVIVVSSTAGVVKNGYAGFAYGQSKAASIHMMKQLSLHLMNFKMRANCIAPGFFPSELTEDFVKYYRQDDGTYANVPKKLFPLGRLGDEKDMGGTLLYLASRAGAYTNGTTMLVEGVTEMAKSREETQAEWAKHMQDAQKANPDSDIKLDTEWWKPAADIGFDVKDQVDEQTYARLNETLDKLFKEDTTPAEKEKTIQEALECLKDHPDLARRLDEMVKAAGPGLWNTVKGLRKDADAGGNREFVRLPVCPFVRSFLSRIGEALGLTLAALNGAPEIQKWLRAVQAAEKEEPVELTRWKQCDERQPKCSRCLKQGVNCEYVTAADGDEGQPSLVFDRHGAQAAPDSDSEMKDAGSGPTFSPQSSTSSHVNVRSHAAEHSGMPPFAGRRPSTRLRQLPMLDARELELFSHYITHASHRIAYGKDDLYPLKVGMPNLAFTNPTVMDSILALAASCKCFDMLGEAAALPKIFDEICDLMRLADRHHQSALGQLPEDLNDKQYQSVLPNGALMVLEVPSPASNSREEGESHTSPPGPPEDDQATSYLFEDGPAEETRRLLLPVVSSTYEAALVKLRARNANLGPYADGIHDPKMEACGTALKILEDLFRAVMGDEPVKLGPTQSRDFGVLDNVPPWLVKYLARVTSAAPSKVWRRRIMAFLNQVPFEYLHLVQLALDCMPVDDNQARAQGITEPVRLEAAQKPALDIFAHWLVFVMLLDGVWWIGDAGHWELGRIIRLIESQSLVLDLVPGETWWPETMYSVKSTLGGTA</sequence>
<evidence type="ECO:0000313" key="2">
    <source>
        <dbReference type="Proteomes" id="UP001148737"/>
    </source>
</evidence>
<evidence type="ECO:0000313" key="1">
    <source>
        <dbReference type="EMBL" id="KAJ3498170.1"/>
    </source>
</evidence>
<protein>
    <submittedName>
        <fullName evidence="1">Uncharacterized protein</fullName>
    </submittedName>
</protein>
<accession>A0ACC1R5Y8</accession>
<comment type="caution">
    <text evidence="1">The sequence shown here is derived from an EMBL/GenBank/DDBJ whole genome shotgun (WGS) entry which is preliminary data.</text>
</comment>